<evidence type="ECO:0000256" key="1">
    <source>
        <dbReference type="SAM" id="MobiDB-lite"/>
    </source>
</evidence>
<evidence type="ECO:0000313" key="2">
    <source>
        <dbReference type="EMBL" id="VUZ48254.1"/>
    </source>
</evidence>
<reference evidence="2 3" key="1">
    <citation type="submission" date="2019-07" db="EMBL/GenBank/DDBJ databases">
        <authorList>
            <person name="Jastrzebski P J."/>
            <person name="Paukszto L."/>
            <person name="Jastrzebski P J."/>
        </authorList>
    </citation>
    <scope>NUCLEOTIDE SEQUENCE [LARGE SCALE GENOMIC DNA]</scope>
    <source>
        <strain evidence="2 3">WMS-il1</strain>
    </source>
</reference>
<feature type="region of interest" description="Disordered" evidence="1">
    <location>
        <begin position="1"/>
        <end position="24"/>
    </location>
</feature>
<proteinExistence type="predicted"/>
<protein>
    <submittedName>
        <fullName evidence="2">Uncharacterized protein</fullName>
    </submittedName>
</protein>
<sequence>MAKKSFYRESSMTTSSMQNLDNKRAIDEFNPIHFPDENETYKAPASKHASAKNLVRGRNQCLHFSEIPHPSTHIQSSKPDSAMT</sequence>
<gene>
    <name evidence="2" type="ORF">WMSIL1_LOCUS7600</name>
</gene>
<feature type="compositionally biased region" description="Polar residues" evidence="1">
    <location>
        <begin position="72"/>
        <end position="84"/>
    </location>
</feature>
<dbReference type="AlphaFoldDB" id="A0A564YNY4"/>
<evidence type="ECO:0000313" key="3">
    <source>
        <dbReference type="Proteomes" id="UP000321570"/>
    </source>
</evidence>
<organism evidence="2 3">
    <name type="scientific">Hymenolepis diminuta</name>
    <name type="common">Rat tapeworm</name>
    <dbReference type="NCBI Taxonomy" id="6216"/>
    <lineage>
        <taxon>Eukaryota</taxon>
        <taxon>Metazoa</taxon>
        <taxon>Spiralia</taxon>
        <taxon>Lophotrochozoa</taxon>
        <taxon>Platyhelminthes</taxon>
        <taxon>Cestoda</taxon>
        <taxon>Eucestoda</taxon>
        <taxon>Cyclophyllidea</taxon>
        <taxon>Hymenolepididae</taxon>
        <taxon>Hymenolepis</taxon>
    </lineage>
</organism>
<keyword evidence="3" id="KW-1185">Reference proteome</keyword>
<dbReference type="Proteomes" id="UP000321570">
    <property type="component" value="Unassembled WGS sequence"/>
</dbReference>
<name>A0A564YNY4_HYMDI</name>
<feature type="region of interest" description="Disordered" evidence="1">
    <location>
        <begin position="65"/>
        <end position="84"/>
    </location>
</feature>
<dbReference type="EMBL" id="CABIJS010000277">
    <property type="protein sequence ID" value="VUZ48254.1"/>
    <property type="molecule type" value="Genomic_DNA"/>
</dbReference>
<accession>A0A564YNY4</accession>
<feature type="compositionally biased region" description="Polar residues" evidence="1">
    <location>
        <begin position="8"/>
        <end position="20"/>
    </location>
</feature>